<evidence type="ECO:0000313" key="1">
    <source>
        <dbReference type="EMBL" id="VAH96771.1"/>
    </source>
</evidence>
<name>A0A9R0SLU1_TRITD</name>
<gene>
    <name evidence="1" type="ORF">TRITD_4Av1G212780</name>
</gene>
<reference evidence="1 2" key="1">
    <citation type="submission" date="2017-09" db="EMBL/GenBank/DDBJ databases">
        <authorList>
            <consortium name="International Durum Wheat Genome Sequencing Consortium (IDWGSC)"/>
            <person name="Milanesi L."/>
        </authorList>
    </citation>
    <scope>NUCLEOTIDE SEQUENCE [LARGE SCALE GENOMIC DNA]</scope>
    <source>
        <strain evidence="2">cv. Svevo</strain>
    </source>
</reference>
<dbReference type="InterPro" id="IPR044997">
    <property type="entry name" value="F-box_plant"/>
</dbReference>
<dbReference type="Gramene" id="TRITD4Av1G212780.1">
    <property type="protein sequence ID" value="TRITD4Av1G212780.1"/>
    <property type="gene ID" value="TRITD4Av1G212780"/>
</dbReference>
<sequence length="431" mass="49226">MVSTRWQHLPHQLSHLHLDVGHFPGATPLKTMDAFMGAMRRLLSTCSPAADCNSSRAIKTLSLSFYMSSTHLCSIGRAVEDVVTHNATERLEFNISLSSGNKTRFGKQFMSFSRSCRVTFRCLTSRDGNGASKPALTLENLAFGHSDVTNLINACDRLDHLTLSCCRLVKHSAVKIDTPCSGIKELKFIYFMCTWIELISVRKLRQVRCVCWPFENPPVRLGYVPELRDVSLFNKAMAWQAPFKLSECLSRSAKNLSRLILNFGHQMIWIQPEHPKHLTTIFRNLTDVYLNCIFPECDLNWTMFIVQAAPALLNFTLYRNQHPCVKTSEHSAQKTNMLPEPSKDWKHLNLKLLVMAGFEEEDKVTNYLRLFMERAVGLKRIELRGKHPCDKCNATDLELESTRSLVDKASRYRIKERLTHESSLSVKITIC</sequence>
<dbReference type="AlphaFoldDB" id="A0A9R0SLU1"/>
<evidence type="ECO:0000313" key="2">
    <source>
        <dbReference type="Proteomes" id="UP000324705"/>
    </source>
</evidence>
<dbReference type="EMBL" id="LT934117">
    <property type="protein sequence ID" value="VAH96771.1"/>
    <property type="molecule type" value="Genomic_DNA"/>
</dbReference>
<organism evidence="1 2">
    <name type="scientific">Triticum turgidum subsp. durum</name>
    <name type="common">Durum wheat</name>
    <name type="synonym">Triticum durum</name>
    <dbReference type="NCBI Taxonomy" id="4567"/>
    <lineage>
        <taxon>Eukaryota</taxon>
        <taxon>Viridiplantae</taxon>
        <taxon>Streptophyta</taxon>
        <taxon>Embryophyta</taxon>
        <taxon>Tracheophyta</taxon>
        <taxon>Spermatophyta</taxon>
        <taxon>Magnoliopsida</taxon>
        <taxon>Liliopsida</taxon>
        <taxon>Poales</taxon>
        <taxon>Poaceae</taxon>
        <taxon>BOP clade</taxon>
        <taxon>Pooideae</taxon>
        <taxon>Triticodae</taxon>
        <taxon>Triticeae</taxon>
        <taxon>Triticinae</taxon>
        <taxon>Triticum</taxon>
    </lineage>
</organism>
<dbReference type="SUPFAM" id="SSF52047">
    <property type="entry name" value="RNI-like"/>
    <property type="match status" value="1"/>
</dbReference>
<dbReference type="OMA" id="QNTREQC"/>
<keyword evidence="2" id="KW-1185">Reference proteome</keyword>
<dbReference type="PANTHER" id="PTHR32153">
    <property type="entry name" value="OJ000223_09.16 PROTEIN"/>
    <property type="match status" value="1"/>
</dbReference>
<accession>A0A9R0SLU1</accession>
<protein>
    <submittedName>
        <fullName evidence="1">Uncharacterized protein</fullName>
    </submittedName>
</protein>
<proteinExistence type="predicted"/>
<dbReference type="Proteomes" id="UP000324705">
    <property type="component" value="Chromosome 4A"/>
</dbReference>